<evidence type="ECO:0000256" key="7">
    <source>
        <dbReference type="ARBA" id="ARBA00022989"/>
    </source>
</evidence>
<evidence type="ECO:0000313" key="12">
    <source>
        <dbReference type="RefSeq" id="XP_012946327.1"/>
    </source>
</evidence>
<evidence type="ECO:0000313" key="11">
    <source>
        <dbReference type="Proteomes" id="UP000694888"/>
    </source>
</evidence>
<feature type="transmembrane region" description="Helical" evidence="9">
    <location>
        <begin position="177"/>
        <end position="199"/>
    </location>
</feature>
<evidence type="ECO:0000256" key="4">
    <source>
        <dbReference type="ARBA" id="ARBA00022448"/>
    </source>
</evidence>
<gene>
    <name evidence="12" type="primary">LOC101849027</name>
</gene>
<feature type="transmembrane region" description="Helical" evidence="9">
    <location>
        <begin position="277"/>
        <end position="298"/>
    </location>
</feature>
<evidence type="ECO:0000256" key="9">
    <source>
        <dbReference type="RuleBase" id="RU368035"/>
    </source>
</evidence>
<feature type="transmembrane region" description="Helical" evidence="9">
    <location>
        <begin position="108"/>
        <end position="133"/>
    </location>
</feature>
<evidence type="ECO:0000256" key="1">
    <source>
        <dbReference type="ARBA" id="ARBA00000215"/>
    </source>
</evidence>
<dbReference type="Pfam" id="PF06237">
    <property type="entry name" value="SLC52_ribofla_tr"/>
    <property type="match status" value="1"/>
</dbReference>
<keyword evidence="5 9" id="KW-1003">Cell membrane</keyword>
<evidence type="ECO:0000256" key="6">
    <source>
        <dbReference type="ARBA" id="ARBA00022692"/>
    </source>
</evidence>
<dbReference type="InterPro" id="IPR009357">
    <property type="entry name" value="Riboflavin_transptr"/>
</dbReference>
<keyword evidence="8 9" id="KW-0472">Membrane</keyword>
<dbReference type="GeneID" id="101849027"/>
<organism evidence="11 12">
    <name type="scientific">Aplysia californica</name>
    <name type="common">California sea hare</name>
    <dbReference type="NCBI Taxonomy" id="6500"/>
    <lineage>
        <taxon>Eukaryota</taxon>
        <taxon>Metazoa</taxon>
        <taxon>Spiralia</taxon>
        <taxon>Lophotrochozoa</taxon>
        <taxon>Mollusca</taxon>
        <taxon>Gastropoda</taxon>
        <taxon>Heterobranchia</taxon>
        <taxon>Euthyneura</taxon>
        <taxon>Tectipleura</taxon>
        <taxon>Aplysiida</taxon>
        <taxon>Aplysioidea</taxon>
        <taxon>Aplysiidae</taxon>
        <taxon>Aplysia</taxon>
    </lineage>
</organism>
<evidence type="ECO:0000256" key="8">
    <source>
        <dbReference type="ARBA" id="ARBA00023136"/>
    </source>
</evidence>
<feature type="transmembrane region" description="Helical" evidence="9">
    <location>
        <begin position="71"/>
        <end position="88"/>
    </location>
</feature>
<keyword evidence="6 9" id="KW-0812">Transmembrane</keyword>
<proteinExistence type="inferred from homology"/>
<comment type="subcellular location">
    <subcellularLocation>
        <location evidence="2 9">Cell membrane</location>
        <topology evidence="2 9">Multi-pass membrane protein</topology>
    </subcellularLocation>
</comment>
<evidence type="ECO:0000256" key="2">
    <source>
        <dbReference type="ARBA" id="ARBA00004651"/>
    </source>
</evidence>
<keyword evidence="4 9" id="KW-0813">Transport</keyword>
<evidence type="ECO:0000256" key="3">
    <source>
        <dbReference type="ARBA" id="ARBA00006366"/>
    </source>
</evidence>
<dbReference type="PANTHER" id="PTHR12929">
    <property type="entry name" value="SOLUTE CARRIER FAMILY 52"/>
    <property type="match status" value="1"/>
</dbReference>
<comment type="catalytic activity">
    <reaction evidence="1 9">
        <text>riboflavin(in) = riboflavin(out)</text>
        <dbReference type="Rhea" id="RHEA:35015"/>
        <dbReference type="ChEBI" id="CHEBI:57986"/>
    </reaction>
</comment>
<evidence type="ECO:0000256" key="5">
    <source>
        <dbReference type="ARBA" id="ARBA00022475"/>
    </source>
</evidence>
<keyword evidence="11" id="KW-1185">Reference proteome</keyword>
<feature type="compositionally biased region" description="Polar residues" evidence="10">
    <location>
        <begin position="25"/>
        <end position="50"/>
    </location>
</feature>
<feature type="transmembrane region" description="Helical" evidence="9">
    <location>
        <begin position="489"/>
        <end position="510"/>
    </location>
</feature>
<feature type="transmembrane region" description="Helical" evidence="9">
    <location>
        <begin position="394"/>
        <end position="416"/>
    </location>
</feature>
<keyword evidence="7 9" id="KW-1133">Transmembrane helix</keyword>
<accession>A0ABM1AEU2</accession>
<dbReference type="RefSeq" id="XP_012946327.1">
    <property type="nucleotide sequence ID" value="XM_013090873.2"/>
</dbReference>
<sequence>MKGVGQPVRGTEHRRVNVFTIDPDNMTSANGENKGRVQNESFPPGSVSRQETNGVKKMALRLRDSLGDTKLLVHVLVVVFAIASWIDLNGMWVELPLLVLTAPEQWKLPSYITVVSQVANIGPILFVLVSYLAPGTKPRLEKVTSFLVIVISMVAALLLAFLWQHRTYIGGVEHSTAMLALNFFLAVGDCTSSVSFYAFMAHMKPQYMPSLLLGEGLSGMLPAMIALGQGAGQIYCVNVTSDVNVTAANATFSTTPAAPSYHMEPRFTSARFPVRTYFIILTAIIACSGIAFLLLNFWKYCQSEFVSTSSKDYEYIVPGSDGQKVLSYGSIESGGGADNPAYVTTEEENVNTVRKSSKQAAEDANRNGNGIIFRLRRSLVVDNMSPFQFFIHQITLVLINMTFTTFLSTIQVYSTLPYGLRVYHLATTLVQIANPVACFFAVFLLVRSQVFIVFCTLLGQVCVAYIIYLASMSPEPPMIAETAGGNITLTVWVLATLFLIYAKVCVAGVLRESGRTALIWAGISTQVGSLIGAIVGFLLVNEYQVFQQANYC</sequence>
<name>A0ABM1AEU2_APLCA</name>
<comment type="function">
    <text evidence="9">Plasma membrane transporter mediating the uptake by cells of the water soluble vitamin B2/riboflavin that plays a key role in biochemical oxidation-reduction reactions of the carbohydrate, lipid, and amino acid metabolism.</text>
</comment>
<dbReference type="Proteomes" id="UP000694888">
    <property type="component" value="Unplaced"/>
</dbReference>
<dbReference type="PANTHER" id="PTHR12929:SF10">
    <property type="entry name" value="RIBOFLAVIN TRANSPORTER"/>
    <property type="match status" value="1"/>
</dbReference>
<feature type="transmembrane region" description="Helical" evidence="9">
    <location>
        <begin position="211"/>
        <end position="231"/>
    </location>
</feature>
<feature type="transmembrane region" description="Helical" evidence="9">
    <location>
        <begin position="145"/>
        <end position="165"/>
    </location>
</feature>
<feature type="transmembrane region" description="Helical" evidence="9">
    <location>
        <begin position="450"/>
        <end position="469"/>
    </location>
</feature>
<feature type="transmembrane region" description="Helical" evidence="9">
    <location>
        <begin position="422"/>
        <end position="443"/>
    </location>
</feature>
<feature type="region of interest" description="Disordered" evidence="10">
    <location>
        <begin position="23"/>
        <end position="50"/>
    </location>
</feature>
<evidence type="ECO:0000256" key="10">
    <source>
        <dbReference type="SAM" id="MobiDB-lite"/>
    </source>
</evidence>
<reference evidence="12" key="1">
    <citation type="submission" date="2025-08" db="UniProtKB">
        <authorList>
            <consortium name="RefSeq"/>
        </authorList>
    </citation>
    <scope>IDENTIFICATION</scope>
</reference>
<protein>
    <recommendedName>
        <fullName evidence="9">Riboflavin transporter</fullName>
    </recommendedName>
</protein>
<feature type="transmembrane region" description="Helical" evidence="9">
    <location>
        <begin position="517"/>
        <end position="540"/>
    </location>
</feature>
<comment type="similarity">
    <text evidence="3 9">Belongs to the riboflavin transporter family.</text>
</comment>